<dbReference type="CDD" id="cd03768">
    <property type="entry name" value="SR_ResInv"/>
    <property type="match status" value="1"/>
</dbReference>
<dbReference type="InterPro" id="IPR006118">
    <property type="entry name" value="Recombinase_CS"/>
</dbReference>
<dbReference type="InterPro" id="IPR036162">
    <property type="entry name" value="Resolvase-like_N_sf"/>
</dbReference>
<proteinExistence type="inferred from homology"/>
<dbReference type="GO" id="GO:0003677">
    <property type="term" value="F:DNA binding"/>
    <property type="evidence" value="ECO:0007669"/>
    <property type="project" value="UniProtKB-KW"/>
</dbReference>
<evidence type="ECO:0000256" key="6">
    <source>
        <dbReference type="PIRSR" id="PIRSR606118-50"/>
    </source>
</evidence>
<keyword evidence="10" id="KW-1185">Reference proteome</keyword>
<accession>A0A964WZ44</accession>
<dbReference type="FunFam" id="3.40.50.1390:FF:000001">
    <property type="entry name" value="DNA recombinase"/>
    <property type="match status" value="1"/>
</dbReference>
<dbReference type="Gene3D" id="1.10.10.60">
    <property type="entry name" value="Homeodomain-like"/>
    <property type="match status" value="1"/>
</dbReference>
<evidence type="ECO:0000256" key="4">
    <source>
        <dbReference type="ARBA" id="ARBA00023125"/>
    </source>
</evidence>
<evidence type="ECO:0000256" key="1">
    <source>
        <dbReference type="ARBA" id="ARBA00009913"/>
    </source>
</evidence>
<dbReference type="GO" id="GO:0000150">
    <property type="term" value="F:DNA strand exchange activity"/>
    <property type="evidence" value="ECO:0007669"/>
    <property type="project" value="UniProtKB-KW"/>
</dbReference>
<gene>
    <name evidence="9" type="ORF">GTQ34_15850</name>
</gene>
<organism evidence="9 10">
    <name type="scientific">Flagellimonas ochracea</name>
    <dbReference type="NCBI Taxonomy" id="2696472"/>
    <lineage>
        <taxon>Bacteria</taxon>
        <taxon>Pseudomonadati</taxon>
        <taxon>Bacteroidota</taxon>
        <taxon>Flavobacteriia</taxon>
        <taxon>Flavobacteriales</taxon>
        <taxon>Flavobacteriaceae</taxon>
        <taxon>Flagellimonas</taxon>
    </lineage>
</organism>
<dbReference type="PROSITE" id="PS00398">
    <property type="entry name" value="RECOMBINASES_2"/>
    <property type="match status" value="1"/>
</dbReference>
<evidence type="ECO:0000256" key="2">
    <source>
        <dbReference type="ARBA" id="ARBA00022908"/>
    </source>
</evidence>
<evidence type="ECO:0000256" key="7">
    <source>
        <dbReference type="PROSITE-ProRule" id="PRU10137"/>
    </source>
</evidence>
<name>A0A964WZ44_9FLAO</name>
<reference evidence="9" key="1">
    <citation type="submission" date="2020-01" db="EMBL/GenBank/DDBJ databases">
        <title>Muricauda ochracea sp. nov., isolated from a tidal flat of Garorim bay in Korea.</title>
        <authorList>
            <person name="Kim D."/>
            <person name="Yoo Y."/>
            <person name="Kim J.-J."/>
        </authorList>
    </citation>
    <scope>NUCLEOTIDE SEQUENCE</scope>
    <source>
        <strain evidence="9">JGD-17</strain>
    </source>
</reference>
<evidence type="ECO:0000259" key="8">
    <source>
        <dbReference type="PROSITE" id="PS51736"/>
    </source>
</evidence>
<evidence type="ECO:0000313" key="9">
    <source>
        <dbReference type="EMBL" id="NAY93384.1"/>
    </source>
</evidence>
<evidence type="ECO:0000256" key="5">
    <source>
        <dbReference type="ARBA" id="ARBA00023172"/>
    </source>
</evidence>
<dbReference type="PROSITE" id="PS51736">
    <property type="entry name" value="RECOMBINASES_3"/>
    <property type="match status" value="1"/>
</dbReference>
<dbReference type="InterPro" id="IPR050639">
    <property type="entry name" value="SSR_resolvase"/>
</dbReference>
<dbReference type="Pfam" id="PF00239">
    <property type="entry name" value="Resolvase"/>
    <property type="match status" value="1"/>
</dbReference>
<dbReference type="SMART" id="SM00857">
    <property type="entry name" value="Resolvase"/>
    <property type="match status" value="1"/>
</dbReference>
<feature type="active site" description="O-(5'-phospho-DNA)-serine intermediate" evidence="6 7">
    <location>
        <position position="9"/>
    </location>
</feature>
<keyword evidence="5" id="KW-0233">DNA recombination</keyword>
<dbReference type="Gene3D" id="3.40.50.1390">
    <property type="entry name" value="Resolvase, N-terminal catalytic domain"/>
    <property type="match status" value="1"/>
</dbReference>
<sequence>MIFGYARVSTAEQSLDLQLNALLKEGIEQKNIYTDKVSSTKEERKSLAKLLDYVREGDTIIVWKLDRLARSLIHFTKLMTILEKKGVKFRSITESFIDTTEKSSHSEFIINIFAALAQLERDIIIERTKAGLESARRRGKILGAPKGISKKNQQKAVLCEEYFKEGKLTVSEICERLDISRATYYKYLKHRGLHGELRPYKQISKKNKPTYD</sequence>
<evidence type="ECO:0000256" key="3">
    <source>
        <dbReference type="ARBA" id="ARBA00023100"/>
    </source>
</evidence>
<dbReference type="AlphaFoldDB" id="A0A964WZ44"/>
<dbReference type="SUPFAM" id="SSF53041">
    <property type="entry name" value="Resolvase-like"/>
    <property type="match status" value="1"/>
</dbReference>
<dbReference type="EMBL" id="JAAABI010000009">
    <property type="protein sequence ID" value="NAY93384.1"/>
    <property type="molecule type" value="Genomic_DNA"/>
</dbReference>
<dbReference type="GO" id="GO:0015074">
    <property type="term" value="P:DNA integration"/>
    <property type="evidence" value="ECO:0007669"/>
    <property type="project" value="UniProtKB-KW"/>
</dbReference>
<dbReference type="Proteomes" id="UP000667650">
    <property type="component" value="Unassembled WGS sequence"/>
</dbReference>
<keyword evidence="4" id="KW-0238">DNA-binding</keyword>
<dbReference type="InterPro" id="IPR006119">
    <property type="entry name" value="Resolv_N"/>
</dbReference>
<comment type="similarity">
    <text evidence="1">Belongs to the site-specific recombinase resolvase family.</text>
</comment>
<keyword evidence="3" id="KW-0230">DNA invertase</keyword>
<evidence type="ECO:0000313" key="10">
    <source>
        <dbReference type="Proteomes" id="UP000667650"/>
    </source>
</evidence>
<comment type="caution">
    <text evidence="9">The sequence shown here is derived from an EMBL/GenBank/DDBJ whole genome shotgun (WGS) entry which is preliminary data.</text>
</comment>
<dbReference type="PANTHER" id="PTHR30461:SF2">
    <property type="entry name" value="SERINE RECOMBINASE PINE-RELATED"/>
    <property type="match status" value="1"/>
</dbReference>
<dbReference type="PANTHER" id="PTHR30461">
    <property type="entry name" value="DNA-INVERTASE FROM LAMBDOID PROPHAGE"/>
    <property type="match status" value="1"/>
</dbReference>
<protein>
    <submittedName>
        <fullName evidence="9">Recombinase family protein</fullName>
    </submittedName>
</protein>
<keyword evidence="2" id="KW-0229">DNA integration</keyword>
<dbReference type="PROSITE" id="PS00397">
    <property type="entry name" value="RECOMBINASES_1"/>
    <property type="match status" value="1"/>
</dbReference>
<feature type="domain" description="Resolvase/invertase-type recombinase catalytic" evidence="8">
    <location>
        <begin position="1"/>
        <end position="139"/>
    </location>
</feature>
<dbReference type="RefSeq" id="WP_166524795.1">
    <property type="nucleotide sequence ID" value="NZ_JAAABI010000009.1"/>
</dbReference>